<gene>
    <name evidence="3" type="ORF">SLS60_006787</name>
</gene>
<feature type="transmembrane region" description="Helical" evidence="2">
    <location>
        <begin position="344"/>
        <end position="366"/>
    </location>
</feature>
<evidence type="ECO:0000313" key="4">
    <source>
        <dbReference type="Proteomes" id="UP001521785"/>
    </source>
</evidence>
<evidence type="ECO:0000313" key="3">
    <source>
        <dbReference type="EMBL" id="KAL1600402.1"/>
    </source>
</evidence>
<keyword evidence="4" id="KW-1185">Reference proteome</keyword>
<dbReference type="PANTHER" id="PTHR35041">
    <property type="entry name" value="MEDIATOR OF RNA POLYMERASE II TRANSCRIPTION SUBUNIT 1"/>
    <property type="match status" value="1"/>
</dbReference>
<feature type="transmembrane region" description="Helical" evidence="2">
    <location>
        <begin position="305"/>
        <end position="324"/>
    </location>
</feature>
<organism evidence="3 4">
    <name type="scientific">Paraconiothyrium brasiliense</name>
    <dbReference type="NCBI Taxonomy" id="300254"/>
    <lineage>
        <taxon>Eukaryota</taxon>
        <taxon>Fungi</taxon>
        <taxon>Dikarya</taxon>
        <taxon>Ascomycota</taxon>
        <taxon>Pezizomycotina</taxon>
        <taxon>Dothideomycetes</taxon>
        <taxon>Pleosporomycetidae</taxon>
        <taxon>Pleosporales</taxon>
        <taxon>Massarineae</taxon>
        <taxon>Didymosphaeriaceae</taxon>
        <taxon>Paraconiothyrium</taxon>
    </lineage>
</organism>
<keyword evidence="2" id="KW-0812">Transmembrane</keyword>
<keyword evidence="2" id="KW-1133">Transmembrane helix</keyword>
<name>A0ABR3R8V7_9PLEO</name>
<dbReference type="EMBL" id="JAKJXO020000009">
    <property type="protein sequence ID" value="KAL1600402.1"/>
    <property type="molecule type" value="Genomic_DNA"/>
</dbReference>
<dbReference type="PANTHER" id="PTHR35041:SF6">
    <property type="entry name" value="FORMYLMETHIONINE DEFORMYLASE-LIKE PROTEIN-RELATED"/>
    <property type="match status" value="1"/>
</dbReference>
<keyword evidence="2" id="KW-0472">Membrane</keyword>
<accession>A0ABR3R8V7</accession>
<evidence type="ECO:0000256" key="2">
    <source>
        <dbReference type="SAM" id="Phobius"/>
    </source>
</evidence>
<feature type="region of interest" description="Disordered" evidence="1">
    <location>
        <begin position="1"/>
        <end position="25"/>
    </location>
</feature>
<proteinExistence type="predicted"/>
<protein>
    <submittedName>
        <fullName evidence="3">Uncharacterized protein</fullName>
    </submittedName>
</protein>
<evidence type="ECO:0000256" key="1">
    <source>
        <dbReference type="SAM" id="MobiDB-lite"/>
    </source>
</evidence>
<dbReference type="Proteomes" id="UP001521785">
    <property type="component" value="Unassembled WGS sequence"/>
</dbReference>
<comment type="caution">
    <text evidence="3">The sequence shown here is derived from an EMBL/GenBank/DDBJ whole genome shotgun (WGS) entry which is preliminary data.</text>
</comment>
<reference evidence="3 4" key="1">
    <citation type="submission" date="2024-02" db="EMBL/GenBank/DDBJ databases">
        <title>De novo assembly and annotation of 12 fungi associated with fruit tree decline syndrome in Ontario, Canada.</title>
        <authorList>
            <person name="Sulman M."/>
            <person name="Ellouze W."/>
            <person name="Ilyukhin E."/>
        </authorList>
    </citation>
    <scope>NUCLEOTIDE SEQUENCE [LARGE SCALE GENOMIC DNA]</scope>
    <source>
        <strain evidence="3 4">M42-189</strain>
    </source>
</reference>
<sequence length="459" mass="50909">MEYTDTRSSHRALPAPQEDIKDYSADGSATSSRRLIVGWQTITLLFGNYAIDTMTYTYANAKLIHIAHVVLVAGAVPETASPCFADCSYETSIVSNVGNPAYYTGGWLSRREDELHRMNFDTFTMNITRILGVIDSMYPDILQLEEHHILRCEPALATYQVHFAYVNGSRSFTYDLVAGEKLADTFVEGVYPDPLASSDKLWNTTTVRNLQKLNLYGLLDTIVTTLAGSHDQMRFLGANLGTFPYTLSNGTTVDFDHPDVRFTYVGSSVEPNKTLIGDTVFNQDRNNMTSDGPSLVITEKLLNEVVANVTIATMLGLYPLSIWNTTVNATMTTYRNTYSFSQPLLLTLPYSLSLAMSLPFLIIGFLSLRSNGVAALNDSFLQLLVNITRSNGLDRITRPCALGDNEMATTELNNTRIMYGRLSTDEAADGTTHRMGFGLEVEILAASDRQDDAKYKIDR</sequence>